<proteinExistence type="predicted"/>
<dbReference type="AlphaFoldDB" id="A0A8E0SA59"/>
<evidence type="ECO:0000313" key="3">
    <source>
        <dbReference type="Proteomes" id="UP000728185"/>
    </source>
</evidence>
<dbReference type="EMBL" id="LUCM01000083">
    <property type="protein sequence ID" value="KAA0201130.1"/>
    <property type="molecule type" value="Genomic_DNA"/>
</dbReference>
<dbReference type="OrthoDB" id="6081310at2759"/>
<reference evidence="2" key="1">
    <citation type="submission" date="2019-05" db="EMBL/GenBank/DDBJ databases">
        <title>Annotation for the trematode Fasciolopsis buski.</title>
        <authorList>
            <person name="Choi Y.-J."/>
        </authorList>
    </citation>
    <scope>NUCLEOTIDE SEQUENCE</scope>
    <source>
        <strain evidence="2">HT</strain>
        <tissue evidence="2">Whole worm</tissue>
    </source>
</reference>
<name>A0A8E0SA59_9TREM</name>
<evidence type="ECO:0000256" key="1">
    <source>
        <dbReference type="SAM" id="MobiDB-lite"/>
    </source>
</evidence>
<organism evidence="2 3">
    <name type="scientific">Fasciolopsis buskii</name>
    <dbReference type="NCBI Taxonomy" id="27845"/>
    <lineage>
        <taxon>Eukaryota</taxon>
        <taxon>Metazoa</taxon>
        <taxon>Spiralia</taxon>
        <taxon>Lophotrochozoa</taxon>
        <taxon>Platyhelminthes</taxon>
        <taxon>Trematoda</taxon>
        <taxon>Digenea</taxon>
        <taxon>Plagiorchiida</taxon>
        <taxon>Echinostomata</taxon>
        <taxon>Echinostomatoidea</taxon>
        <taxon>Fasciolidae</taxon>
        <taxon>Fasciolopsis</taxon>
    </lineage>
</organism>
<dbReference type="Proteomes" id="UP000728185">
    <property type="component" value="Unassembled WGS sequence"/>
</dbReference>
<sequence>MSKDSVRYGRMPRRTRSSESTPLNGPLSQPPSANTVDGTVGPGLLNRASSLNSADTGGGHGSAFIPAAALNTSVVQTAAAMHGAGGVSRPPGVCPRPNSDQLGLYEIIVTVNQAYQNFCPYADEKIKQMRLRPISLVSTNLIFGIYAC</sequence>
<accession>A0A8E0SA59</accession>
<comment type="caution">
    <text evidence="2">The sequence shown here is derived from an EMBL/GenBank/DDBJ whole genome shotgun (WGS) entry which is preliminary data.</text>
</comment>
<feature type="compositionally biased region" description="Polar residues" evidence="1">
    <location>
        <begin position="18"/>
        <end position="37"/>
    </location>
</feature>
<protein>
    <submittedName>
        <fullName evidence="2">Ecdysone-induced protein 78C</fullName>
    </submittedName>
</protein>
<gene>
    <name evidence="2" type="ORF">FBUS_00331</name>
</gene>
<keyword evidence="3" id="KW-1185">Reference proteome</keyword>
<feature type="region of interest" description="Disordered" evidence="1">
    <location>
        <begin position="1"/>
        <end position="53"/>
    </location>
</feature>
<evidence type="ECO:0000313" key="2">
    <source>
        <dbReference type="EMBL" id="KAA0201130.1"/>
    </source>
</evidence>